<accession>A0A4Q5M5A4</accession>
<sequence>MSFLKKLFLKKEAKETPIQSYADFWNWFQIHEKDFFDVVKNGDYIEKGFFDKLGPKLDELKEGYYYLTGMENDDTAELIITAEGNLKNIVFVEELIATAPNLKNWKFTPLKPPLDIKDVNIAMAGYEFCGDNIYFYANELLEYPDEIDITIIHNDYNQDNRDQIVNGVYIFLDNYLGELNFITGIDEIRFIEKYKAEKELVPISKLKDFLIWREKEFLEKYQGIRNDNGAGNYSLMEAKLQSGNMLLAVINTDLLDWDSKGSHPWIAVLIVHFDAGNNGMPDDDTMALLEEIEDSVLANLKDFDGYINIGRQTADGTREIYFACKDFRKPSRIFFDIQKAYTDRIKIEYDIYKDKYWQSFERFNTGY</sequence>
<keyword evidence="3" id="KW-1185">Reference proteome</keyword>
<reference evidence="2 3" key="1">
    <citation type="submission" date="2019-02" db="EMBL/GenBank/DDBJ databases">
        <title>Bacterial novel species Emticicia sp. 17J42-9 isolated from soil.</title>
        <authorList>
            <person name="Jung H.-Y."/>
        </authorList>
    </citation>
    <scope>NUCLEOTIDE SEQUENCE [LARGE SCALE GENOMIC DNA]</scope>
    <source>
        <strain evidence="2 3">17J42-9</strain>
    </source>
</reference>
<dbReference type="EMBL" id="SEWF01000001">
    <property type="protein sequence ID" value="RYU97542.1"/>
    <property type="molecule type" value="Genomic_DNA"/>
</dbReference>
<evidence type="ECO:0000313" key="2">
    <source>
        <dbReference type="EMBL" id="RYU97542.1"/>
    </source>
</evidence>
<proteinExistence type="predicted"/>
<dbReference type="Proteomes" id="UP000293162">
    <property type="component" value="Unassembled WGS sequence"/>
</dbReference>
<evidence type="ECO:0000259" key="1">
    <source>
        <dbReference type="Pfam" id="PF05117"/>
    </source>
</evidence>
<comment type="caution">
    <text evidence="2">The sequence shown here is derived from an EMBL/GenBank/DDBJ whole genome shotgun (WGS) entry which is preliminary data.</text>
</comment>
<dbReference type="InterPro" id="IPR016097">
    <property type="entry name" value="DUF695"/>
</dbReference>
<dbReference type="OrthoDB" id="9151249at2"/>
<evidence type="ECO:0000313" key="3">
    <source>
        <dbReference type="Proteomes" id="UP000293162"/>
    </source>
</evidence>
<dbReference type="Pfam" id="PF05117">
    <property type="entry name" value="DUF695"/>
    <property type="match status" value="1"/>
</dbReference>
<protein>
    <submittedName>
        <fullName evidence="2">DUF695 domain-containing protein</fullName>
    </submittedName>
</protein>
<organism evidence="2 3">
    <name type="scientific">Emticicia agri</name>
    <dbReference type="NCBI Taxonomy" id="2492393"/>
    <lineage>
        <taxon>Bacteria</taxon>
        <taxon>Pseudomonadati</taxon>
        <taxon>Bacteroidota</taxon>
        <taxon>Cytophagia</taxon>
        <taxon>Cytophagales</taxon>
        <taxon>Leadbetterellaceae</taxon>
        <taxon>Emticicia</taxon>
    </lineage>
</organism>
<feature type="domain" description="DUF695" evidence="1">
    <location>
        <begin position="261"/>
        <end position="363"/>
    </location>
</feature>
<dbReference type="RefSeq" id="WP_130018866.1">
    <property type="nucleotide sequence ID" value="NZ_SEWF01000001.1"/>
</dbReference>
<name>A0A4Q5M5A4_9BACT</name>
<dbReference type="AlphaFoldDB" id="A0A4Q5M5A4"/>
<gene>
    <name evidence="2" type="ORF">EWM59_00010</name>
</gene>